<organism evidence="1 2">
    <name type="scientific">Ridgeia piscesae</name>
    <name type="common">Tubeworm</name>
    <dbReference type="NCBI Taxonomy" id="27915"/>
    <lineage>
        <taxon>Eukaryota</taxon>
        <taxon>Metazoa</taxon>
        <taxon>Spiralia</taxon>
        <taxon>Lophotrochozoa</taxon>
        <taxon>Annelida</taxon>
        <taxon>Polychaeta</taxon>
        <taxon>Sedentaria</taxon>
        <taxon>Canalipalpata</taxon>
        <taxon>Sabellida</taxon>
        <taxon>Siboglinidae</taxon>
        <taxon>Ridgeia</taxon>
    </lineage>
</organism>
<evidence type="ECO:0000313" key="1">
    <source>
        <dbReference type="EMBL" id="KAK2158986.1"/>
    </source>
</evidence>
<accession>A0AAD9JTQ5</accession>
<protein>
    <submittedName>
        <fullName evidence="1">Uncharacterized protein</fullName>
    </submittedName>
</protein>
<dbReference type="EMBL" id="JAODUO010001755">
    <property type="protein sequence ID" value="KAK2158986.1"/>
    <property type="molecule type" value="Genomic_DNA"/>
</dbReference>
<sequence length="180" mass="19019">MATTLTNGGCVRLVGGGAGENGRARDTGPVAVDDRLSFHFVRNVRHVRDWTTKLTVPDAVARPDRSGRGHAPTSHTNITPVESVQRRGWGTGGCLLRLGELVSTTIAQVVSPVEGHLVSRAKRLPALGALETCLMVGVAKSSDHLPLHKLTTRVTLGAKQSLVVRGAIVHIILAVEATCC</sequence>
<name>A0AAD9JTQ5_RIDPI</name>
<gene>
    <name evidence="1" type="ORF">NP493_1755g00004</name>
</gene>
<keyword evidence="2" id="KW-1185">Reference proteome</keyword>
<evidence type="ECO:0000313" key="2">
    <source>
        <dbReference type="Proteomes" id="UP001209878"/>
    </source>
</evidence>
<comment type="caution">
    <text evidence="1">The sequence shown here is derived from an EMBL/GenBank/DDBJ whole genome shotgun (WGS) entry which is preliminary data.</text>
</comment>
<dbReference type="Proteomes" id="UP001209878">
    <property type="component" value="Unassembled WGS sequence"/>
</dbReference>
<reference evidence="1" key="1">
    <citation type="journal article" date="2023" name="Mol. Biol. Evol.">
        <title>Third-Generation Sequencing Reveals the Adaptive Role of the Epigenome in Three Deep-Sea Polychaetes.</title>
        <authorList>
            <person name="Perez M."/>
            <person name="Aroh O."/>
            <person name="Sun Y."/>
            <person name="Lan Y."/>
            <person name="Juniper S.K."/>
            <person name="Young C.R."/>
            <person name="Angers B."/>
            <person name="Qian P.Y."/>
        </authorList>
    </citation>
    <scope>NUCLEOTIDE SEQUENCE</scope>
    <source>
        <strain evidence="1">R07B-5</strain>
    </source>
</reference>
<proteinExistence type="predicted"/>
<dbReference type="AlphaFoldDB" id="A0AAD9JTQ5"/>